<dbReference type="Pfam" id="PF06396">
    <property type="entry name" value="AGTRAP"/>
    <property type="match status" value="1"/>
</dbReference>
<name>A0AAJ6QTZ0_9ACAR</name>
<feature type="transmembrane region" description="Helical" evidence="5">
    <location>
        <begin position="45"/>
        <end position="62"/>
    </location>
</feature>
<dbReference type="GeneID" id="100898127"/>
<dbReference type="KEGG" id="goe:100898127"/>
<proteinExistence type="predicted"/>
<comment type="subcellular location">
    <subcellularLocation>
        <location evidence="1">Membrane</location>
        <topology evidence="1">Multi-pass membrane protein</topology>
    </subcellularLocation>
</comment>
<dbReference type="PANTHER" id="PTHR16521:SF3">
    <property type="entry name" value="TYPE-1 ANGIOTENSIN II RECEPTOR-ASSOCIATED PROTEIN"/>
    <property type="match status" value="1"/>
</dbReference>
<evidence type="ECO:0000313" key="6">
    <source>
        <dbReference type="Proteomes" id="UP000694867"/>
    </source>
</evidence>
<evidence type="ECO:0000256" key="2">
    <source>
        <dbReference type="ARBA" id="ARBA00022692"/>
    </source>
</evidence>
<feature type="transmembrane region" description="Helical" evidence="5">
    <location>
        <begin position="69"/>
        <end position="91"/>
    </location>
</feature>
<dbReference type="GO" id="GO:0005886">
    <property type="term" value="C:plasma membrane"/>
    <property type="evidence" value="ECO:0007669"/>
    <property type="project" value="TreeGrafter"/>
</dbReference>
<dbReference type="GO" id="GO:0038166">
    <property type="term" value="P:angiotensin-activated signaling pathway"/>
    <property type="evidence" value="ECO:0007669"/>
    <property type="project" value="InterPro"/>
</dbReference>
<keyword evidence="4 5" id="KW-0472">Membrane</keyword>
<keyword evidence="6" id="KW-1185">Reference proteome</keyword>
<protein>
    <submittedName>
        <fullName evidence="7">Uncharacterized protein LOC100898127</fullName>
    </submittedName>
</protein>
<dbReference type="RefSeq" id="XP_003743936.1">
    <property type="nucleotide sequence ID" value="XM_003743888.1"/>
</dbReference>
<dbReference type="InterPro" id="IPR009436">
    <property type="entry name" value="AGTRAP"/>
</dbReference>
<accession>A0AAJ6QTZ0</accession>
<organism evidence="6 7">
    <name type="scientific">Galendromus occidentalis</name>
    <name type="common">western predatory mite</name>
    <dbReference type="NCBI Taxonomy" id="34638"/>
    <lineage>
        <taxon>Eukaryota</taxon>
        <taxon>Metazoa</taxon>
        <taxon>Ecdysozoa</taxon>
        <taxon>Arthropoda</taxon>
        <taxon>Chelicerata</taxon>
        <taxon>Arachnida</taxon>
        <taxon>Acari</taxon>
        <taxon>Parasitiformes</taxon>
        <taxon>Mesostigmata</taxon>
        <taxon>Gamasina</taxon>
        <taxon>Phytoseioidea</taxon>
        <taxon>Phytoseiidae</taxon>
        <taxon>Typhlodrominae</taxon>
        <taxon>Galendromus</taxon>
    </lineage>
</organism>
<keyword evidence="2 5" id="KW-0812">Transmembrane</keyword>
<evidence type="ECO:0000256" key="3">
    <source>
        <dbReference type="ARBA" id="ARBA00022989"/>
    </source>
</evidence>
<evidence type="ECO:0000256" key="1">
    <source>
        <dbReference type="ARBA" id="ARBA00004141"/>
    </source>
</evidence>
<evidence type="ECO:0000313" key="7">
    <source>
        <dbReference type="RefSeq" id="XP_003743936.1"/>
    </source>
</evidence>
<dbReference type="AlphaFoldDB" id="A0AAJ6QTZ0"/>
<sequence>MESSPATASQRISLGLQLLNLKFLFLGHVAIASWIMMMGPGGTAYLFHTSVLVMLIFYGIHFRENPEPLFLAVCVESLAFVLDLFLIAFYARWFLSVMMILIHMIFRVVAGVVLLREHQVRGGPIVQSALRGVIVEGNASYDDIDQRSQPHIPVPRHTTDMGNH</sequence>
<dbReference type="PANTHER" id="PTHR16521">
    <property type="entry name" value="TYPE-1 ANGIOTENSIN II RECEPTOR-ASSOCIATED PROTEIN"/>
    <property type="match status" value="1"/>
</dbReference>
<gene>
    <name evidence="7" type="primary">LOC100898127</name>
</gene>
<dbReference type="Proteomes" id="UP000694867">
    <property type="component" value="Unplaced"/>
</dbReference>
<evidence type="ECO:0000256" key="4">
    <source>
        <dbReference type="ARBA" id="ARBA00023136"/>
    </source>
</evidence>
<keyword evidence="3 5" id="KW-1133">Transmembrane helix</keyword>
<evidence type="ECO:0000256" key="5">
    <source>
        <dbReference type="SAM" id="Phobius"/>
    </source>
</evidence>
<feature type="transmembrane region" description="Helical" evidence="5">
    <location>
        <begin position="21"/>
        <end position="39"/>
    </location>
</feature>
<feature type="transmembrane region" description="Helical" evidence="5">
    <location>
        <begin position="97"/>
        <end position="115"/>
    </location>
</feature>
<reference evidence="7" key="1">
    <citation type="submission" date="2025-08" db="UniProtKB">
        <authorList>
            <consortium name="RefSeq"/>
        </authorList>
    </citation>
    <scope>IDENTIFICATION</scope>
</reference>